<proteinExistence type="predicted"/>
<keyword evidence="1" id="KW-0175">Coiled coil</keyword>
<evidence type="ECO:0000313" key="2">
    <source>
        <dbReference type="EMBL" id="OIQ98539.1"/>
    </source>
</evidence>
<dbReference type="SUPFAM" id="SSF56935">
    <property type="entry name" value="Porins"/>
    <property type="match status" value="1"/>
</dbReference>
<name>A0A1J5S9X0_9ZZZZ</name>
<gene>
    <name evidence="2" type="ORF">GALL_193640</name>
</gene>
<dbReference type="EMBL" id="MLJW01000117">
    <property type="protein sequence ID" value="OIQ98539.1"/>
    <property type="molecule type" value="Genomic_DNA"/>
</dbReference>
<sequence length="444" mass="49040">MYNRKIIACAIALAFQLPSIAQANDSDELEKLRAEIQQMKQNYEGRIQSLESRLKQTESVASQADQKAEAATVQASTRPTSSNAFNPNISLILSGTYTNRSQDSNYHITGFQTGGEIGPGTRGFNLGESELGVYASIDPNFYGGLNLALAPDNTVGVEEAFAQTTSLPYGVTIKAGRFFSSIGYLNEQHSHTWDFVENPLAYQAFLGNQFGDDGVQVKWLAPTDMFMEFGAEYGRGRIAGTTGRDKNGGGANSIFGHVGGDVGISSNWRAGLSYLSVSPQDRTSKDMDSAGTYISNTFTGDSHIWVADFVWKWAPNGNATNTSLKLQGEYLHRNEDGTLNTDSYTASQSGWYAQAVYKFMPHWRTGVRYDRLNSGSVDYGLNSKNLSNTSYDPQRYTLMLDYTPSEFSRIRLQFARDESRQEATDNQVFIQYQMSLGAHGAHKY</sequence>
<organism evidence="2">
    <name type="scientific">mine drainage metagenome</name>
    <dbReference type="NCBI Taxonomy" id="410659"/>
    <lineage>
        <taxon>unclassified sequences</taxon>
        <taxon>metagenomes</taxon>
        <taxon>ecological metagenomes</taxon>
    </lineage>
</organism>
<evidence type="ECO:0000256" key="1">
    <source>
        <dbReference type="SAM" id="Coils"/>
    </source>
</evidence>
<protein>
    <submittedName>
        <fullName evidence="2">Uncharacterized protein</fullName>
    </submittedName>
</protein>
<comment type="caution">
    <text evidence="2">The sequence shown here is derived from an EMBL/GenBank/DDBJ whole genome shotgun (WGS) entry which is preliminary data.</text>
</comment>
<dbReference type="Gene3D" id="2.40.160.10">
    <property type="entry name" value="Porin"/>
    <property type="match status" value="1"/>
</dbReference>
<feature type="coiled-coil region" evidence="1">
    <location>
        <begin position="22"/>
        <end position="67"/>
    </location>
</feature>
<dbReference type="InterPro" id="IPR023614">
    <property type="entry name" value="Porin_dom_sf"/>
</dbReference>
<reference evidence="2" key="1">
    <citation type="submission" date="2016-10" db="EMBL/GenBank/DDBJ databases">
        <title>Sequence of Gallionella enrichment culture.</title>
        <authorList>
            <person name="Poehlein A."/>
            <person name="Muehling M."/>
            <person name="Daniel R."/>
        </authorList>
    </citation>
    <scope>NUCLEOTIDE SEQUENCE</scope>
</reference>
<dbReference type="AlphaFoldDB" id="A0A1J5S9X0"/>
<accession>A0A1J5S9X0</accession>